<evidence type="ECO:0000313" key="7">
    <source>
        <dbReference type="EMBL" id="RHZ07648.1"/>
    </source>
</evidence>
<dbReference type="Proteomes" id="UP000285712">
    <property type="component" value="Unassembled WGS sequence"/>
</dbReference>
<dbReference type="InterPro" id="IPR001322">
    <property type="entry name" value="Lamin_tail_dom"/>
</dbReference>
<evidence type="ECO:0000313" key="12">
    <source>
        <dbReference type="Proteomes" id="UP000266196"/>
    </source>
</evidence>
<comment type="caution">
    <text evidence="5">The sequence shown here is derived from an EMBL/GenBank/DDBJ whole genome shotgun (WGS) entry which is preliminary data.</text>
</comment>
<reference evidence="10 14" key="1">
    <citation type="journal article" date="2018" name="J. Invertebr. Pathol.">
        <title>New genotyping method for the causative agent of crayfish plague (Aphanomyces astaci) based on whole genome data.</title>
        <authorList>
            <person name="Minardi D."/>
            <person name="Studholme D.J."/>
            <person name="van der Giezen M."/>
            <person name="Pretto T."/>
            <person name="Oidtmann B."/>
        </authorList>
    </citation>
    <scope>NUCLEOTIDE SEQUENCE [LARGE SCALE GENOMIC DNA]</scope>
    <source>
        <strain evidence="10 14">KB13</strain>
    </source>
</reference>
<evidence type="ECO:0000259" key="2">
    <source>
        <dbReference type="PROSITE" id="PS51841"/>
    </source>
</evidence>
<feature type="transmembrane region" description="Helical" evidence="1">
    <location>
        <begin position="333"/>
        <end position="356"/>
    </location>
</feature>
<evidence type="ECO:0000313" key="18">
    <source>
        <dbReference type="Proteomes" id="UP000469452"/>
    </source>
</evidence>
<dbReference type="Proteomes" id="UP000266196">
    <property type="component" value="Unassembled WGS sequence"/>
</dbReference>
<evidence type="ECO:0000313" key="5">
    <source>
        <dbReference type="EMBL" id="RHY17664.1"/>
    </source>
</evidence>
<dbReference type="EMBL" id="QUTE01012265">
    <property type="protein sequence ID" value="RHZ07648.1"/>
    <property type="molecule type" value="Genomic_DNA"/>
</dbReference>
<evidence type="ECO:0000313" key="3">
    <source>
        <dbReference type="EMBL" id="KAF0754282.1"/>
    </source>
</evidence>
<proteinExistence type="predicted"/>
<evidence type="ECO:0000313" key="6">
    <source>
        <dbReference type="EMBL" id="RHY83940.1"/>
    </source>
</evidence>
<dbReference type="AlphaFoldDB" id="A0A397BFL6"/>
<dbReference type="SUPFAM" id="SSF74853">
    <property type="entry name" value="Lamin A/C globular tail domain"/>
    <property type="match status" value="1"/>
</dbReference>
<dbReference type="Proteomes" id="UP000275652">
    <property type="component" value="Unassembled WGS sequence"/>
</dbReference>
<evidence type="ECO:0000256" key="1">
    <source>
        <dbReference type="SAM" id="Phobius"/>
    </source>
</evidence>
<dbReference type="EMBL" id="VJMI01010914">
    <property type="protein sequence ID" value="KAF0754282.1"/>
    <property type="molecule type" value="Genomic_DNA"/>
</dbReference>
<feature type="domain" description="LTD" evidence="2">
    <location>
        <begin position="19"/>
        <end position="148"/>
    </location>
</feature>
<dbReference type="EMBL" id="QUSZ01006920">
    <property type="protein sequence ID" value="RHY04130.1"/>
    <property type="molecule type" value="Genomic_DNA"/>
</dbReference>
<keyword evidence="1" id="KW-0812">Transmembrane</keyword>
<evidence type="ECO:0000313" key="11">
    <source>
        <dbReference type="Proteomes" id="UP000265427"/>
    </source>
</evidence>
<dbReference type="Pfam" id="PF00932">
    <property type="entry name" value="LTD"/>
    <property type="match status" value="1"/>
</dbReference>
<dbReference type="Proteomes" id="UP000286510">
    <property type="component" value="Unassembled WGS sequence"/>
</dbReference>
<dbReference type="EMBL" id="QUTI01013916">
    <property type="protein sequence ID" value="RLO12310.1"/>
    <property type="molecule type" value="Genomic_DNA"/>
</dbReference>
<dbReference type="EMBL" id="QUTA01004978">
    <property type="protein sequence ID" value="RHY17664.1"/>
    <property type="molecule type" value="Genomic_DNA"/>
</dbReference>
<dbReference type="Gene3D" id="2.60.40.1260">
    <property type="entry name" value="Lamin Tail domain"/>
    <property type="match status" value="1"/>
</dbReference>
<dbReference type="EMBL" id="QUTF01008936">
    <property type="protein sequence ID" value="RHZ38192.1"/>
    <property type="molecule type" value="Genomic_DNA"/>
</dbReference>
<reference evidence="3 18" key="3">
    <citation type="submission" date="2019-06" db="EMBL/GenBank/DDBJ databases">
        <title>Genomics analysis of Aphanomyces spp. identifies a new class of oomycete effector associated with host adaptation.</title>
        <authorList>
            <person name="Gaulin E."/>
        </authorList>
    </citation>
    <scope>NUCLEOTIDE SEQUENCE [LARGE SCALE GENOMIC DNA]</scope>
    <source>
        <strain evidence="3 18">E</strain>
    </source>
</reference>
<evidence type="ECO:0000313" key="17">
    <source>
        <dbReference type="Proteomes" id="UP000286510"/>
    </source>
</evidence>
<reference evidence="11 12" key="2">
    <citation type="submission" date="2018-08" db="EMBL/GenBank/DDBJ databases">
        <title>Aphanomyces genome sequencing and annotation.</title>
        <authorList>
            <person name="Minardi D."/>
            <person name="Oidtmann B."/>
            <person name="Van Der Giezen M."/>
            <person name="Studholme D.J."/>
        </authorList>
    </citation>
    <scope>NUCLEOTIDE SEQUENCE [LARGE SCALE GENOMIC DNA]</scope>
    <source>
        <strain evidence="7 12">197901</strain>
        <strain evidence="8 15">Da</strain>
        <strain evidence="9 17">FDL457</strain>
        <strain evidence="4 11">Kv</strain>
        <strain evidence="6 16">Sv</strain>
        <strain evidence="5 13">Yx</strain>
    </source>
</reference>
<organism evidence="5 13">
    <name type="scientific">Aphanomyces astaci</name>
    <name type="common">Crayfish plague agent</name>
    <dbReference type="NCBI Taxonomy" id="112090"/>
    <lineage>
        <taxon>Eukaryota</taxon>
        <taxon>Sar</taxon>
        <taxon>Stramenopiles</taxon>
        <taxon>Oomycota</taxon>
        <taxon>Saprolegniomycetes</taxon>
        <taxon>Saprolegniales</taxon>
        <taxon>Verrucalvaceae</taxon>
        <taxon>Aphanomyces</taxon>
    </lineage>
</organism>
<dbReference type="Proteomes" id="UP000265427">
    <property type="component" value="Unassembled WGS sequence"/>
</dbReference>
<dbReference type="EMBL" id="QUTG01006547">
    <property type="protein sequence ID" value="RHY83940.1"/>
    <property type="molecule type" value="Genomic_DNA"/>
</dbReference>
<evidence type="ECO:0000313" key="4">
    <source>
        <dbReference type="EMBL" id="RHY04130.1"/>
    </source>
</evidence>
<name>A0A397BFL6_APHAT</name>
<dbReference type="Proteomes" id="UP000469452">
    <property type="component" value="Unassembled WGS sequence"/>
</dbReference>
<feature type="transmembrane region" description="Helical" evidence="1">
    <location>
        <begin position="376"/>
        <end position="403"/>
    </location>
</feature>
<dbReference type="Proteomes" id="UP000285430">
    <property type="component" value="Unassembled WGS sequence"/>
</dbReference>
<dbReference type="PROSITE" id="PS51841">
    <property type="entry name" value="LTD"/>
    <property type="match status" value="1"/>
</dbReference>
<dbReference type="VEuPathDB" id="FungiDB:H257_10778"/>
<protein>
    <recommendedName>
        <fullName evidence="2">LTD domain-containing protein</fullName>
    </recommendedName>
</protein>
<evidence type="ECO:0000313" key="10">
    <source>
        <dbReference type="EMBL" id="RLO12310.1"/>
    </source>
</evidence>
<evidence type="ECO:0000313" key="13">
    <source>
        <dbReference type="Proteomes" id="UP000266239"/>
    </source>
</evidence>
<gene>
    <name evidence="3" type="ORF">AaE_005396</name>
    <name evidence="5" type="ORF">DYB25_003754</name>
    <name evidence="9" type="ORF">DYB26_005751</name>
    <name evidence="10" type="ORF">DYB28_004131</name>
    <name evidence="7" type="ORF">DYB31_002814</name>
    <name evidence="6" type="ORF">DYB35_004120</name>
    <name evidence="4" type="ORF">DYB36_002288</name>
    <name evidence="8" type="ORF">DYB37_003382</name>
</gene>
<keyword evidence="1" id="KW-1133">Transmembrane helix</keyword>
<evidence type="ECO:0000313" key="8">
    <source>
        <dbReference type="EMBL" id="RHZ19653.1"/>
    </source>
</evidence>
<evidence type="ECO:0000313" key="14">
    <source>
        <dbReference type="Proteomes" id="UP000275652"/>
    </source>
</evidence>
<dbReference type="InterPro" id="IPR036415">
    <property type="entry name" value="Lamin_tail_dom_sf"/>
</dbReference>
<dbReference type="Proteomes" id="UP000266239">
    <property type="component" value="Unassembled WGS sequence"/>
</dbReference>
<feature type="transmembrane region" description="Helical" evidence="1">
    <location>
        <begin position="263"/>
        <end position="288"/>
    </location>
</feature>
<evidence type="ECO:0000313" key="15">
    <source>
        <dbReference type="Proteomes" id="UP000285430"/>
    </source>
</evidence>
<evidence type="ECO:0000313" key="9">
    <source>
        <dbReference type="EMBL" id="RHZ38192.1"/>
    </source>
</evidence>
<dbReference type="EMBL" id="QUTH01003403">
    <property type="protein sequence ID" value="RHZ19653.1"/>
    <property type="molecule type" value="Genomic_DNA"/>
</dbReference>
<accession>A0A397BFL6</accession>
<evidence type="ECO:0000313" key="16">
    <source>
        <dbReference type="Proteomes" id="UP000285712"/>
    </source>
</evidence>
<feature type="transmembrane region" description="Helical" evidence="1">
    <location>
        <begin position="195"/>
        <end position="217"/>
    </location>
</feature>
<keyword evidence="1" id="KW-0472">Membrane</keyword>
<sequence>MPYASLRRVLLPQVDRRVMRSTMQIYSATAMQQLYISRVDTKQQWIVVSNPSTKYVDLTHHRLTNDAGTVVFHFPKGYILQSGEEVTVWCTPGSSDFNSHNLLDPYLLWTSLDGRLSSSPFFVKAQPLHEVILLDAYLTEVASLQVTSTGQKTFRVNSASPQPLSYPYLNPFHFQQRHGVYVFSRYWGVVSDPAYAAHFAAVFICPVVCLLIEVARILLMYSVLAQVYLKPTDLNPFYLPLAFLCDLLARSASLSIKDGHLATFLSFSSFLVDQFHLLAVYLSLMALFPSMHSVYSALLSAEFALNLVSLAGPPAHFFTTRHQWHQVYRWSEAVLYSSPTVVSTCFVAKEAFFFLLHVKASPHVMASVSPLLLHLVLYACIPCVVLATAMTLARGMAIAVHLLTLRRQKERQS</sequence>